<dbReference type="Proteomes" id="UP000014568">
    <property type="component" value="Unassembled WGS sequence"/>
</dbReference>
<name>S3PS39_9GAMM</name>
<dbReference type="EMBL" id="ATGI01000002">
    <property type="protein sequence ID" value="EPF81576.1"/>
    <property type="molecule type" value="Genomic_DNA"/>
</dbReference>
<dbReference type="HOGENOM" id="CLU_046006_6_1_6"/>
<dbReference type="SUPFAM" id="SSF54593">
    <property type="entry name" value="Glyoxalase/Bleomycin resistance protein/Dihydroxybiphenyl dioxygenase"/>
    <property type="match status" value="1"/>
</dbReference>
<reference evidence="2 3" key="1">
    <citation type="submission" date="2013-06" db="EMBL/GenBank/DDBJ databases">
        <title>The Genome Sequence of Acinetobacter rudis CIP 110305.</title>
        <authorList>
            <consortium name="The Broad Institute Genome Sequencing Platform"/>
            <consortium name="The Broad Institute Genome Sequencing Center for Infectious Disease"/>
            <person name="Cerqueira G."/>
            <person name="Feldgarden M."/>
            <person name="Courvalin P."/>
            <person name="Perichon B."/>
            <person name="Grillot-Courvalin C."/>
            <person name="Clermont D."/>
            <person name="Rocha E."/>
            <person name="Yoon E.-J."/>
            <person name="Nemec A."/>
            <person name="Young S.K."/>
            <person name="Zeng Q."/>
            <person name="Gargeya S."/>
            <person name="Fitzgerald M."/>
            <person name="Abouelleil A."/>
            <person name="Alvarado L."/>
            <person name="Berlin A.M."/>
            <person name="Chapman S.B."/>
            <person name="Dewar J."/>
            <person name="Goldberg J."/>
            <person name="Griggs A."/>
            <person name="Gujja S."/>
            <person name="Hansen M."/>
            <person name="Howarth C."/>
            <person name="Imamovic A."/>
            <person name="Larimer J."/>
            <person name="McCowan C."/>
            <person name="Murphy C."/>
            <person name="Pearson M."/>
            <person name="Priest M."/>
            <person name="Roberts A."/>
            <person name="Saif S."/>
            <person name="Shea T."/>
            <person name="Sykes S."/>
            <person name="Wortman J."/>
            <person name="Nusbaum C."/>
            <person name="Birren B."/>
        </authorList>
    </citation>
    <scope>NUCLEOTIDE SEQUENCE [LARGE SCALE GENOMIC DNA]</scope>
    <source>
        <strain evidence="2 3">CIP 110305</strain>
    </source>
</reference>
<dbReference type="PANTHER" id="PTHR35006">
    <property type="entry name" value="GLYOXALASE FAMILY PROTEIN (AFU_ORTHOLOGUE AFUA_5G14830)"/>
    <property type="match status" value="1"/>
</dbReference>
<organism evidence="2 3">
    <name type="scientific">Acinetobacter rudis CIP 110305</name>
    <dbReference type="NCBI Taxonomy" id="421052"/>
    <lineage>
        <taxon>Bacteria</taxon>
        <taxon>Pseudomonadati</taxon>
        <taxon>Pseudomonadota</taxon>
        <taxon>Gammaproteobacteria</taxon>
        <taxon>Moraxellales</taxon>
        <taxon>Moraxellaceae</taxon>
        <taxon>Acinetobacter</taxon>
    </lineage>
</organism>
<protein>
    <recommendedName>
        <fullName evidence="1">VOC domain-containing protein</fullName>
    </recommendedName>
</protein>
<accession>S3PS39</accession>
<keyword evidence="3" id="KW-1185">Reference proteome</keyword>
<dbReference type="PANTHER" id="PTHR35006:SF2">
    <property type="entry name" value="GLYOXALASE FAMILY PROTEIN (AFU_ORTHOLOGUE AFUA_5G14830)"/>
    <property type="match status" value="1"/>
</dbReference>
<proteinExistence type="predicted"/>
<sequence>MIDHIEIKVKNLNLSFIFYKEILASIDYHLIKTRKENERVTAYGFGRDTRVYFWIAQGTQEIISKAHIAFAVNSQVMVDNFYKIALLNKAISNGEPGFRKHYNNHYYAAYIIDLDKNNMEVVCRL</sequence>
<dbReference type="PROSITE" id="PS51819">
    <property type="entry name" value="VOC"/>
    <property type="match status" value="1"/>
</dbReference>
<dbReference type="AlphaFoldDB" id="S3PS39"/>
<dbReference type="PATRIC" id="fig|421052.3.peg.211"/>
<dbReference type="Gene3D" id="3.10.180.10">
    <property type="entry name" value="2,3-Dihydroxybiphenyl 1,2-Dioxygenase, domain 1"/>
    <property type="match status" value="1"/>
</dbReference>
<dbReference type="InterPro" id="IPR029068">
    <property type="entry name" value="Glyas_Bleomycin-R_OHBP_Dase"/>
</dbReference>
<feature type="domain" description="VOC" evidence="1">
    <location>
        <begin position="1"/>
        <end position="124"/>
    </location>
</feature>
<gene>
    <name evidence="2" type="ORF">F945_00210</name>
</gene>
<dbReference type="STRING" id="632955.GCA_000829675_02091"/>
<evidence type="ECO:0000259" key="1">
    <source>
        <dbReference type="PROSITE" id="PS51819"/>
    </source>
</evidence>
<dbReference type="OrthoDB" id="9800438at2"/>
<evidence type="ECO:0000313" key="3">
    <source>
        <dbReference type="Proteomes" id="UP000014568"/>
    </source>
</evidence>
<dbReference type="InterPro" id="IPR037523">
    <property type="entry name" value="VOC_core"/>
</dbReference>
<comment type="caution">
    <text evidence="2">The sequence shown here is derived from an EMBL/GenBank/DDBJ whole genome shotgun (WGS) entry which is preliminary data.</text>
</comment>
<dbReference type="RefSeq" id="WP_016654660.1">
    <property type="nucleotide sequence ID" value="NZ_KE340348.1"/>
</dbReference>
<evidence type="ECO:0000313" key="2">
    <source>
        <dbReference type="EMBL" id="EPF81576.1"/>
    </source>
</evidence>
<dbReference type="eggNOG" id="COG0346">
    <property type="taxonomic scope" value="Bacteria"/>
</dbReference>